<dbReference type="AlphaFoldDB" id="A0AAY5KXL9"/>
<protein>
    <recommendedName>
        <fullName evidence="10">Midkine</fullName>
        <shortName evidence="10">MK</shortName>
    </recommendedName>
</protein>
<evidence type="ECO:0000259" key="13">
    <source>
        <dbReference type="Pfam" id="PF05196"/>
    </source>
</evidence>
<comment type="similarity">
    <text evidence="2 10">Belongs to the pleiotrophin family.</text>
</comment>
<dbReference type="GO" id="GO:0008201">
    <property type="term" value="F:heparin binding"/>
    <property type="evidence" value="ECO:0007669"/>
    <property type="project" value="UniProtKB-UniRule"/>
</dbReference>
<gene>
    <name evidence="14" type="primary">MDK</name>
</gene>
<feature type="domain" description="Pleiotrophin/Midkine C-terminal" evidence="12">
    <location>
        <begin position="85"/>
        <end position="144"/>
    </location>
</feature>
<dbReference type="SUPFAM" id="SSF57288">
    <property type="entry name" value="Midkine"/>
    <property type="match status" value="2"/>
</dbReference>
<keyword evidence="3" id="KW-0217">Developmental protein</keyword>
<evidence type="ECO:0000256" key="11">
    <source>
        <dbReference type="SAM" id="MobiDB-lite"/>
    </source>
</evidence>
<comment type="subcellular location">
    <subcellularLocation>
        <location evidence="1 10">Secreted</location>
    </subcellularLocation>
</comment>
<dbReference type="InterPro" id="IPR000762">
    <property type="entry name" value="Midkine_heparin-bd_GF"/>
</dbReference>
<keyword evidence="8 10" id="KW-1015">Disulfide bond</keyword>
<dbReference type="Pfam" id="PF01091">
    <property type="entry name" value="PTN_MK_C"/>
    <property type="match status" value="1"/>
</dbReference>
<evidence type="ECO:0000259" key="12">
    <source>
        <dbReference type="Pfam" id="PF01091"/>
    </source>
</evidence>
<feature type="region of interest" description="Disordered" evidence="11">
    <location>
        <begin position="129"/>
        <end position="150"/>
    </location>
</feature>
<evidence type="ECO:0000256" key="6">
    <source>
        <dbReference type="ARBA" id="ARBA00022729"/>
    </source>
</evidence>
<dbReference type="SMART" id="SM00193">
    <property type="entry name" value="PTN"/>
    <property type="match status" value="1"/>
</dbReference>
<dbReference type="InterPro" id="IPR020090">
    <property type="entry name" value="PTN/MK_C_dom"/>
</dbReference>
<sequence length="150" mass="16110">MRGLFSTVVVLLLALMMVTTEAGKNKKEKGAKGAKGGTSDCAEWRYGNCAPSNGDCGVGVREGTCNDQTRKLKCKVPCNWKKDFGADCKYKFGTWGECDAATGSKNRSGTLKKALYNAECLPTIQVSKPCPAKTKTKTKEGKRKGELESG</sequence>
<keyword evidence="15" id="KW-1185">Reference proteome</keyword>
<name>A0AAY5KXL9_ESOLU</name>
<dbReference type="InterPro" id="IPR020091">
    <property type="entry name" value="PTN/MK_diS_sf"/>
</dbReference>
<keyword evidence="9 10" id="KW-0497">Mitogen</keyword>
<dbReference type="FunFam" id="2.20.60.10:FF:000002">
    <property type="entry name" value="Midkine a"/>
    <property type="match status" value="1"/>
</dbReference>
<evidence type="ECO:0000256" key="7">
    <source>
        <dbReference type="ARBA" id="ARBA00023030"/>
    </source>
</evidence>
<evidence type="ECO:0000256" key="2">
    <source>
        <dbReference type="ARBA" id="ARBA00005403"/>
    </source>
</evidence>
<dbReference type="Proteomes" id="UP000265140">
    <property type="component" value="Chromosome 2"/>
</dbReference>
<evidence type="ECO:0000256" key="4">
    <source>
        <dbReference type="ARBA" id="ARBA00022525"/>
    </source>
</evidence>
<evidence type="ECO:0000256" key="3">
    <source>
        <dbReference type="ARBA" id="ARBA00022473"/>
    </source>
</evidence>
<dbReference type="PANTHER" id="PTHR13850">
    <property type="entry name" value="PLEIOTROPHIN FAMILY MEMBER"/>
    <property type="match status" value="1"/>
</dbReference>
<feature type="chain" id="PRO_5044044475" description="Midkine" evidence="10">
    <location>
        <begin position="23"/>
        <end position="150"/>
    </location>
</feature>
<keyword evidence="4 10" id="KW-0964">Secreted</keyword>
<dbReference type="InterPro" id="IPR037122">
    <property type="entry name" value="PTN/MK_N_dom_sf"/>
</dbReference>
<organism evidence="14 15">
    <name type="scientific">Esox lucius</name>
    <name type="common">Northern pike</name>
    <dbReference type="NCBI Taxonomy" id="8010"/>
    <lineage>
        <taxon>Eukaryota</taxon>
        <taxon>Metazoa</taxon>
        <taxon>Chordata</taxon>
        <taxon>Craniata</taxon>
        <taxon>Vertebrata</taxon>
        <taxon>Euteleostomi</taxon>
        <taxon>Actinopterygii</taxon>
        <taxon>Neopterygii</taxon>
        <taxon>Teleostei</taxon>
        <taxon>Protacanthopterygii</taxon>
        <taxon>Esociformes</taxon>
        <taxon>Esocidae</taxon>
        <taxon>Esox</taxon>
    </lineage>
</organism>
<dbReference type="InterPro" id="IPR020089">
    <property type="entry name" value="PTN/MK_N_dom"/>
</dbReference>
<feature type="compositionally biased region" description="Basic and acidic residues" evidence="11">
    <location>
        <begin position="137"/>
        <end position="150"/>
    </location>
</feature>
<dbReference type="Pfam" id="PF05196">
    <property type="entry name" value="PTN_MK_N"/>
    <property type="match status" value="1"/>
</dbReference>
<dbReference type="FunFam" id="2.30.90.10:FF:000001">
    <property type="entry name" value="Pleiotrophin"/>
    <property type="match status" value="1"/>
</dbReference>
<keyword evidence="7 10" id="KW-0339">Growth factor</keyword>
<dbReference type="GeneTree" id="ENSGT00390000007640"/>
<accession>A0AAY5KXL9</accession>
<dbReference type="Gene3D" id="2.20.60.10">
    <property type="entry name" value="Pleiotrophin/Midkine, N-terminal domain"/>
    <property type="match status" value="1"/>
</dbReference>
<dbReference type="GO" id="GO:0008083">
    <property type="term" value="F:growth factor activity"/>
    <property type="evidence" value="ECO:0007669"/>
    <property type="project" value="UniProtKB-UniRule"/>
</dbReference>
<evidence type="ECO:0000313" key="15">
    <source>
        <dbReference type="Proteomes" id="UP000265140"/>
    </source>
</evidence>
<comment type="function">
    <text evidence="10">Secreted protein that functions as cytokine and growth factor and mediates its signal through cell-surface proteoglycan and non-proteoglycan receptors. Regulates many processes like inflammatory response, cell proliferation, cell adhesion, cell growth, cell survival, tissue regeneration, cell differentiation and cell migration.</text>
</comment>
<evidence type="ECO:0000256" key="9">
    <source>
        <dbReference type="ARBA" id="ARBA00023246"/>
    </source>
</evidence>
<feature type="signal peptide" evidence="10">
    <location>
        <begin position="1"/>
        <end position="22"/>
    </location>
</feature>
<dbReference type="PANTHER" id="PTHR13850:SF2">
    <property type="entry name" value="MIDKINE"/>
    <property type="match status" value="1"/>
</dbReference>
<evidence type="ECO:0000313" key="14">
    <source>
        <dbReference type="Ensembl" id="ENSELUP00000093579.1"/>
    </source>
</evidence>
<dbReference type="PRINTS" id="PR00269">
    <property type="entry name" value="PTNMIDKINE"/>
</dbReference>
<evidence type="ECO:0000256" key="5">
    <source>
        <dbReference type="ARBA" id="ARBA00022674"/>
    </source>
</evidence>
<dbReference type="Gene3D" id="2.30.90.10">
    <property type="entry name" value="Heparin-binding Growth Factor, Midkine, Chain A- C-terminal Domain"/>
    <property type="match status" value="1"/>
</dbReference>
<evidence type="ECO:0000256" key="1">
    <source>
        <dbReference type="ARBA" id="ARBA00004613"/>
    </source>
</evidence>
<keyword evidence="5 10" id="KW-0358">Heparin-binding</keyword>
<evidence type="ECO:0000256" key="8">
    <source>
        <dbReference type="ARBA" id="ARBA00023157"/>
    </source>
</evidence>
<reference evidence="14" key="2">
    <citation type="submission" date="2025-08" db="UniProtKB">
        <authorList>
            <consortium name="Ensembl"/>
        </authorList>
    </citation>
    <scope>IDENTIFICATION</scope>
</reference>
<reference evidence="14" key="3">
    <citation type="submission" date="2025-09" db="UniProtKB">
        <authorList>
            <consortium name="Ensembl"/>
        </authorList>
    </citation>
    <scope>IDENTIFICATION</scope>
</reference>
<reference evidence="14 15" key="1">
    <citation type="submission" date="2020-02" db="EMBL/GenBank/DDBJ databases">
        <title>Esox lucius (northern pike) genome, fEsoLuc1, primary haplotype.</title>
        <authorList>
            <person name="Myers G."/>
            <person name="Karagic N."/>
            <person name="Meyer A."/>
            <person name="Pippel M."/>
            <person name="Reichard M."/>
            <person name="Winkler S."/>
            <person name="Tracey A."/>
            <person name="Sims Y."/>
            <person name="Howe K."/>
            <person name="Rhie A."/>
            <person name="Formenti G."/>
            <person name="Durbin R."/>
            <person name="Fedrigo O."/>
            <person name="Jarvis E.D."/>
        </authorList>
    </citation>
    <scope>NUCLEOTIDE SEQUENCE [LARGE SCALE GENOMIC DNA]</scope>
</reference>
<evidence type="ECO:0000256" key="10">
    <source>
        <dbReference type="RuleBase" id="RU369117"/>
    </source>
</evidence>
<dbReference type="GO" id="GO:0005576">
    <property type="term" value="C:extracellular region"/>
    <property type="evidence" value="ECO:0007669"/>
    <property type="project" value="UniProtKB-SubCell"/>
</dbReference>
<dbReference type="GO" id="GO:0051781">
    <property type="term" value="P:positive regulation of cell division"/>
    <property type="evidence" value="ECO:0007669"/>
    <property type="project" value="UniProtKB-UniRule"/>
</dbReference>
<dbReference type="InterPro" id="IPR038130">
    <property type="entry name" value="PTN/MK_C_dom_sf"/>
</dbReference>
<dbReference type="Ensembl" id="ENSELUT00000107747.1">
    <property type="protein sequence ID" value="ENSELUP00000093579.1"/>
    <property type="gene ID" value="ENSELUG00000035846.1"/>
</dbReference>
<proteinExistence type="inferred from homology"/>
<feature type="domain" description="Pleiotrophin/Midkine N-terminal" evidence="13">
    <location>
        <begin position="27"/>
        <end position="84"/>
    </location>
</feature>
<keyword evidence="6 10" id="KW-0732">Signal</keyword>